<dbReference type="KEGG" id="bpz:BP1026B_II1773"/>
<sequence length="95" mass="10354">MRRGTLPDDRRGEVCAVSVSIGAGAAGDVSPQLRQRHLSPVELTQAMLARIAQLDVHLNAYIRVTAESALADARCAEQEIARGINRDRCMASRLR</sequence>
<evidence type="ECO:0000313" key="2">
    <source>
        <dbReference type="Proteomes" id="UP000010087"/>
    </source>
</evidence>
<evidence type="ECO:0000313" key="1">
    <source>
        <dbReference type="EMBL" id="AFI70006.1"/>
    </source>
</evidence>
<accession>A0A0H3I0Y2</accession>
<dbReference type="PATRIC" id="fig|884204.3.peg.6178"/>
<proteinExistence type="predicted"/>
<protein>
    <submittedName>
        <fullName evidence="1">Glutamyl-tRNA(Gln) amidotransferase, A subunit</fullName>
    </submittedName>
</protein>
<gene>
    <name evidence="1" type="ordered locus">BP1026B_II1773</name>
</gene>
<dbReference type="InterPro" id="IPR036928">
    <property type="entry name" value="AS_sf"/>
</dbReference>
<keyword evidence="1" id="KW-0808">Transferase</keyword>
<dbReference type="GO" id="GO:0016740">
    <property type="term" value="F:transferase activity"/>
    <property type="evidence" value="ECO:0007669"/>
    <property type="project" value="UniProtKB-KW"/>
</dbReference>
<dbReference type="Proteomes" id="UP000010087">
    <property type="component" value="Chromosome 2"/>
</dbReference>
<reference evidence="1 2" key="1">
    <citation type="journal article" date="2012" name="PLoS ONE">
        <title>Evolution of Burkholderia pseudomallei in recurrent melioidosis.</title>
        <authorList>
            <person name="Hayden H.S."/>
            <person name="Lim R."/>
            <person name="Brittnacher M.J."/>
            <person name="Sims E.H."/>
            <person name="Ramage E.R."/>
            <person name="Fong C."/>
            <person name="Wu Z."/>
            <person name="Crist E."/>
            <person name="Chang J."/>
            <person name="Zhou Y."/>
            <person name="Radey M."/>
            <person name="Rohmer L."/>
            <person name="Haugen E."/>
            <person name="Gillett W."/>
            <person name="Wuthiekanun V."/>
            <person name="Peacock S.J."/>
            <person name="Kaul R."/>
            <person name="Miller S.I."/>
            <person name="Manoil C."/>
            <person name="Jacobs M.A."/>
        </authorList>
    </citation>
    <scope>NUCLEOTIDE SEQUENCE [LARGE SCALE GENOMIC DNA]</scope>
    <source>
        <strain evidence="1 2">1026b</strain>
    </source>
</reference>
<name>A0A0H3I0Y2_BURP2</name>
<dbReference type="EMBL" id="CP002834">
    <property type="protein sequence ID" value="AFI70006.1"/>
    <property type="molecule type" value="Genomic_DNA"/>
</dbReference>
<dbReference type="AlphaFoldDB" id="A0A0H3I0Y2"/>
<dbReference type="Gene3D" id="3.90.1300.10">
    <property type="entry name" value="Amidase signature (AS) domain"/>
    <property type="match status" value="1"/>
</dbReference>
<dbReference type="SUPFAM" id="SSF75304">
    <property type="entry name" value="Amidase signature (AS) enzymes"/>
    <property type="match status" value="1"/>
</dbReference>
<organism evidence="1 2">
    <name type="scientific">Burkholderia pseudomallei (strain 1026b)</name>
    <dbReference type="NCBI Taxonomy" id="884204"/>
    <lineage>
        <taxon>Bacteria</taxon>
        <taxon>Pseudomonadati</taxon>
        <taxon>Pseudomonadota</taxon>
        <taxon>Betaproteobacteria</taxon>
        <taxon>Burkholderiales</taxon>
        <taxon>Burkholderiaceae</taxon>
        <taxon>Burkholderia</taxon>
        <taxon>pseudomallei group</taxon>
    </lineage>
</organism>